<protein>
    <recommendedName>
        <fullName evidence="2">NADH-ubiquinone oxidoreductase 21kDa subunit N-terminal domain-containing protein</fullName>
    </recommendedName>
</protein>
<comment type="caution">
    <text evidence="3">The sequence shown here is derived from an EMBL/GenBank/DDBJ whole genome shotgun (WGS) entry which is preliminary data.</text>
</comment>
<keyword evidence="1" id="KW-0812">Transmembrane</keyword>
<keyword evidence="1" id="KW-0472">Membrane</keyword>
<evidence type="ECO:0000259" key="2">
    <source>
        <dbReference type="Pfam" id="PF10785"/>
    </source>
</evidence>
<name>A0AAU9JKS1_9CILI</name>
<dbReference type="InterPro" id="IPR019721">
    <property type="entry name" value="NADH-UbQ_OxRdtase_su21_N"/>
</dbReference>
<dbReference type="Pfam" id="PF10785">
    <property type="entry name" value="NADH-u_ox-rdase"/>
    <property type="match status" value="1"/>
</dbReference>
<feature type="transmembrane region" description="Helical" evidence="1">
    <location>
        <begin position="51"/>
        <end position="70"/>
    </location>
</feature>
<reference evidence="3" key="1">
    <citation type="submission" date="2021-09" db="EMBL/GenBank/DDBJ databases">
        <authorList>
            <consortium name="AG Swart"/>
            <person name="Singh M."/>
            <person name="Singh A."/>
            <person name="Seah K."/>
            <person name="Emmerich C."/>
        </authorList>
    </citation>
    <scope>NUCLEOTIDE SEQUENCE</scope>
    <source>
        <strain evidence="3">ATCC30299</strain>
    </source>
</reference>
<feature type="domain" description="NADH-ubiquinone oxidoreductase 21kDa subunit N-terminal" evidence="2">
    <location>
        <begin position="28"/>
        <end position="110"/>
    </location>
</feature>
<dbReference type="Proteomes" id="UP001162131">
    <property type="component" value="Unassembled WGS sequence"/>
</dbReference>
<proteinExistence type="predicted"/>
<feature type="transmembrane region" description="Helical" evidence="1">
    <location>
        <begin position="82"/>
        <end position="99"/>
    </location>
</feature>
<dbReference type="AlphaFoldDB" id="A0AAU9JKS1"/>
<evidence type="ECO:0000313" key="4">
    <source>
        <dbReference type="Proteomes" id="UP001162131"/>
    </source>
</evidence>
<evidence type="ECO:0000313" key="3">
    <source>
        <dbReference type="EMBL" id="CAG9326235.1"/>
    </source>
</evidence>
<organism evidence="3 4">
    <name type="scientific">Blepharisma stoltei</name>
    <dbReference type="NCBI Taxonomy" id="1481888"/>
    <lineage>
        <taxon>Eukaryota</taxon>
        <taxon>Sar</taxon>
        <taxon>Alveolata</taxon>
        <taxon>Ciliophora</taxon>
        <taxon>Postciliodesmatophora</taxon>
        <taxon>Heterotrichea</taxon>
        <taxon>Heterotrichida</taxon>
        <taxon>Blepharismidae</taxon>
        <taxon>Blepharisma</taxon>
    </lineage>
</organism>
<evidence type="ECO:0000256" key="1">
    <source>
        <dbReference type="SAM" id="Phobius"/>
    </source>
</evidence>
<keyword evidence="4" id="KW-1185">Reference proteome</keyword>
<accession>A0AAU9JKS1</accession>
<gene>
    <name evidence="3" type="ORF">BSTOLATCC_MIC40666</name>
</gene>
<sequence length="151" mass="18001">MGDDKYYLFKRLVQVGKMKHLYEPGERPPYPIIIESPFFRDVIANMRLPEYIPFFYSIPFGAVLGYAMTANLKSFPLNRRRAFTIVWTTMMFFGWYIGFKGSYYKLLGFEDNGLKWKFSDEKVKKYKFTENMHGFLEDALKRKDIDSSRAY</sequence>
<dbReference type="EMBL" id="CAJZBQ010000040">
    <property type="protein sequence ID" value="CAG9326235.1"/>
    <property type="molecule type" value="Genomic_DNA"/>
</dbReference>
<keyword evidence="1" id="KW-1133">Transmembrane helix</keyword>